<name>A0ABN2MHH7_9MICO</name>
<gene>
    <name evidence="1" type="ORF">GCM10009750_02490</name>
</gene>
<sequence>MLERKIANALIEDVSVNMTIPSIPMLCAAMGGLWVGGWVTLTTEAVRFSPNGLNRVMQSGALDVSVPLMQITDVSVLWGFFTKIVAITTPESVLKVRCYGAARFAEAILAARGRVA</sequence>
<proteinExistence type="predicted"/>
<evidence type="ECO:0000313" key="2">
    <source>
        <dbReference type="Proteomes" id="UP001501746"/>
    </source>
</evidence>
<dbReference type="Proteomes" id="UP001501746">
    <property type="component" value="Unassembled WGS sequence"/>
</dbReference>
<accession>A0ABN2MHH7</accession>
<dbReference type="EMBL" id="BAAANK010000001">
    <property type="protein sequence ID" value="GAA1823493.1"/>
    <property type="molecule type" value="Genomic_DNA"/>
</dbReference>
<evidence type="ECO:0000313" key="1">
    <source>
        <dbReference type="EMBL" id="GAA1823493.1"/>
    </source>
</evidence>
<reference evidence="1 2" key="1">
    <citation type="journal article" date="2019" name="Int. J. Syst. Evol. Microbiol.">
        <title>The Global Catalogue of Microorganisms (GCM) 10K type strain sequencing project: providing services to taxonomists for standard genome sequencing and annotation.</title>
        <authorList>
            <consortium name="The Broad Institute Genomics Platform"/>
            <consortium name="The Broad Institute Genome Sequencing Center for Infectious Disease"/>
            <person name="Wu L."/>
            <person name="Ma J."/>
        </authorList>
    </citation>
    <scope>NUCLEOTIDE SEQUENCE [LARGE SCALE GENOMIC DNA]</scope>
    <source>
        <strain evidence="1 2">JCM 14323</strain>
    </source>
</reference>
<keyword evidence="2" id="KW-1185">Reference proteome</keyword>
<comment type="caution">
    <text evidence="1">The sequence shown here is derived from an EMBL/GenBank/DDBJ whole genome shotgun (WGS) entry which is preliminary data.</text>
</comment>
<protein>
    <recommendedName>
        <fullName evidence="3">PH domain-containing protein</fullName>
    </recommendedName>
</protein>
<evidence type="ECO:0008006" key="3">
    <source>
        <dbReference type="Google" id="ProtNLM"/>
    </source>
</evidence>
<organism evidence="1 2">
    <name type="scientific">Agromyces salentinus</name>
    <dbReference type="NCBI Taxonomy" id="269421"/>
    <lineage>
        <taxon>Bacteria</taxon>
        <taxon>Bacillati</taxon>
        <taxon>Actinomycetota</taxon>
        <taxon>Actinomycetes</taxon>
        <taxon>Micrococcales</taxon>
        <taxon>Microbacteriaceae</taxon>
        <taxon>Agromyces</taxon>
    </lineage>
</organism>